<keyword evidence="2 5" id="KW-0812">Transmembrane</keyword>
<dbReference type="InterPro" id="IPR047817">
    <property type="entry name" value="ABC2_TM_bact-type"/>
</dbReference>
<evidence type="ECO:0000256" key="4">
    <source>
        <dbReference type="ARBA" id="ARBA00023136"/>
    </source>
</evidence>
<organism evidence="7 8">
    <name type="scientific">Heliomicrobium gestii</name>
    <name type="common">Heliobacterium gestii</name>
    <dbReference type="NCBI Taxonomy" id="2699"/>
    <lineage>
        <taxon>Bacteria</taxon>
        <taxon>Bacillati</taxon>
        <taxon>Bacillota</taxon>
        <taxon>Clostridia</taxon>
        <taxon>Eubacteriales</taxon>
        <taxon>Heliobacteriaceae</taxon>
        <taxon>Heliomicrobium</taxon>
    </lineage>
</organism>
<evidence type="ECO:0000313" key="8">
    <source>
        <dbReference type="Proteomes" id="UP000471031"/>
    </source>
</evidence>
<feature type="transmembrane region" description="Helical" evidence="5">
    <location>
        <begin position="223"/>
        <end position="241"/>
    </location>
</feature>
<name>A0A845LDU6_HELGE</name>
<feature type="transmembrane region" description="Helical" evidence="5">
    <location>
        <begin position="167"/>
        <end position="185"/>
    </location>
</feature>
<sequence>MSGFYAVLLREYWFFRSRFWQFTTSAMISPILYLIAFGWGLGKVVQMEGISYFNFIIPGIVALSTMNASFNAVATPTSIARLYDKTYEEYITAPIRVWSYAAGKIIAGALRGTYSAAILLTLTVLLRAEVHITAGFVLLLFLNSLVFASLGFLAAMKIRSHPDMTRFTSYFITPMSFLCGTFFSVDSVPALAKHLINLLPLTYASLGLRAIALGNDFPWHAPVVQLAFLAAFWVLGTRACYRVEQS</sequence>
<dbReference type="PRINTS" id="PR00164">
    <property type="entry name" value="ABC2TRNSPORT"/>
</dbReference>
<evidence type="ECO:0000256" key="3">
    <source>
        <dbReference type="ARBA" id="ARBA00022989"/>
    </source>
</evidence>
<dbReference type="RefSeq" id="WP_161262927.1">
    <property type="nucleotide sequence ID" value="NZ_JAFBDC010000015.1"/>
</dbReference>
<dbReference type="InterPro" id="IPR052522">
    <property type="entry name" value="ABC-2_transport_permease"/>
</dbReference>
<dbReference type="EMBL" id="WXEX01000015">
    <property type="protein sequence ID" value="MZP44358.1"/>
    <property type="molecule type" value="Genomic_DNA"/>
</dbReference>
<accession>A0A845LDU6</accession>
<comment type="subcellular location">
    <subcellularLocation>
        <location evidence="5">Cell membrane</location>
        <topology evidence="5">Multi-pass membrane protein</topology>
    </subcellularLocation>
    <subcellularLocation>
        <location evidence="1">Membrane</location>
        <topology evidence="1">Multi-pass membrane protein</topology>
    </subcellularLocation>
</comment>
<evidence type="ECO:0000256" key="1">
    <source>
        <dbReference type="ARBA" id="ARBA00004141"/>
    </source>
</evidence>
<keyword evidence="3 5" id="KW-1133">Transmembrane helix</keyword>
<keyword evidence="5" id="KW-0813">Transport</keyword>
<evidence type="ECO:0000256" key="5">
    <source>
        <dbReference type="RuleBase" id="RU361157"/>
    </source>
</evidence>
<comment type="similarity">
    <text evidence="5">Belongs to the ABC-2 integral membrane protein family.</text>
</comment>
<evidence type="ECO:0000256" key="2">
    <source>
        <dbReference type="ARBA" id="ARBA00022692"/>
    </source>
</evidence>
<dbReference type="PROSITE" id="PS51012">
    <property type="entry name" value="ABC_TM2"/>
    <property type="match status" value="1"/>
</dbReference>
<dbReference type="PIRSF" id="PIRSF006648">
    <property type="entry name" value="DrrB"/>
    <property type="match status" value="1"/>
</dbReference>
<dbReference type="AlphaFoldDB" id="A0A845LDU6"/>
<keyword evidence="8" id="KW-1185">Reference proteome</keyword>
<feature type="transmembrane region" description="Helical" evidence="5">
    <location>
        <begin position="52"/>
        <end position="73"/>
    </location>
</feature>
<feature type="domain" description="ABC transmembrane type-2" evidence="6">
    <location>
        <begin position="21"/>
        <end position="243"/>
    </location>
</feature>
<dbReference type="Pfam" id="PF01061">
    <property type="entry name" value="ABC2_membrane"/>
    <property type="match status" value="1"/>
</dbReference>
<dbReference type="OrthoDB" id="111284at2"/>
<dbReference type="PANTHER" id="PTHR43332">
    <property type="entry name" value="INNER MEMBRANE TRANSPORT PERMEASE YADH-RELATED"/>
    <property type="match status" value="1"/>
</dbReference>
<reference evidence="7 8" key="1">
    <citation type="submission" date="2020-01" db="EMBL/GenBank/DDBJ databases">
        <title>Whole genome sequence of Heliobacterium gestii DSM 11169.</title>
        <authorList>
            <person name="Kyndt J.A."/>
            <person name="Meyer T.E."/>
        </authorList>
    </citation>
    <scope>NUCLEOTIDE SEQUENCE [LARGE SCALE GENOMIC DNA]</scope>
    <source>
        <strain evidence="7 8">DSM 11169</strain>
    </source>
</reference>
<comment type="caution">
    <text evidence="7">The sequence shown here is derived from an EMBL/GenBank/DDBJ whole genome shotgun (WGS) entry which is preliminary data.</text>
</comment>
<dbReference type="Proteomes" id="UP000471031">
    <property type="component" value="Unassembled WGS sequence"/>
</dbReference>
<dbReference type="GO" id="GO:0140359">
    <property type="term" value="F:ABC-type transporter activity"/>
    <property type="evidence" value="ECO:0007669"/>
    <property type="project" value="InterPro"/>
</dbReference>
<keyword evidence="4 5" id="KW-0472">Membrane</keyword>
<keyword evidence="5" id="KW-1003">Cell membrane</keyword>
<dbReference type="InterPro" id="IPR013525">
    <property type="entry name" value="ABC2_TM"/>
</dbReference>
<gene>
    <name evidence="7" type="ORF">GTO89_15095</name>
</gene>
<feature type="transmembrane region" description="Helical" evidence="5">
    <location>
        <begin position="105"/>
        <end position="126"/>
    </location>
</feature>
<proteinExistence type="inferred from homology"/>
<dbReference type="InterPro" id="IPR000412">
    <property type="entry name" value="ABC_2_transport"/>
</dbReference>
<feature type="transmembrane region" description="Helical" evidence="5">
    <location>
        <begin position="132"/>
        <end position="155"/>
    </location>
</feature>
<dbReference type="GO" id="GO:0043190">
    <property type="term" value="C:ATP-binding cassette (ABC) transporter complex"/>
    <property type="evidence" value="ECO:0007669"/>
    <property type="project" value="InterPro"/>
</dbReference>
<evidence type="ECO:0000259" key="6">
    <source>
        <dbReference type="PROSITE" id="PS51012"/>
    </source>
</evidence>
<evidence type="ECO:0000313" key="7">
    <source>
        <dbReference type="EMBL" id="MZP44358.1"/>
    </source>
</evidence>
<dbReference type="PANTHER" id="PTHR43332:SF2">
    <property type="entry name" value="INNER MEMBRANE TRANSPORT PERMEASE YADH"/>
    <property type="match status" value="1"/>
</dbReference>
<protein>
    <recommendedName>
        <fullName evidence="5">Transport permease protein</fullName>
    </recommendedName>
</protein>
<feature type="transmembrane region" description="Helical" evidence="5">
    <location>
        <begin position="19"/>
        <end position="40"/>
    </location>
</feature>